<evidence type="ECO:0000256" key="1">
    <source>
        <dbReference type="ARBA" id="ARBA00001695"/>
    </source>
</evidence>
<dbReference type="InterPro" id="IPR011683">
    <property type="entry name" value="Glyco_hydro_53"/>
</dbReference>
<evidence type="ECO:0000256" key="6">
    <source>
        <dbReference type="RuleBase" id="RU361192"/>
    </source>
</evidence>
<comment type="caution">
    <text evidence="7">The sequence shown here is derived from an EMBL/GenBank/DDBJ whole genome shotgun (WGS) entry which is preliminary data.</text>
</comment>
<proteinExistence type="inferred from homology"/>
<protein>
    <recommendedName>
        <fullName evidence="3 6">Arabinogalactan endo-beta-1,4-galactanase</fullName>
        <ecNumber evidence="3 6">3.2.1.89</ecNumber>
    </recommendedName>
</protein>
<evidence type="ECO:0000256" key="2">
    <source>
        <dbReference type="ARBA" id="ARBA00010687"/>
    </source>
</evidence>
<dbReference type="GO" id="GO:0031218">
    <property type="term" value="F:arabinogalactan endo-1,4-beta-galactosidase activity"/>
    <property type="evidence" value="ECO:0007669"/>
    <property type="project" value="UniProtKB-EC"/>
</dbReference>
<evidence type="ECO:0000256" key="3">
    <source>
        <dbReference type="ARBA" id="ARBA00012556"/>
    </source>
</evidence>
<sequence length="345" mass="36697">MNEISISRRHLLRAGGLGAGALALGGLGEVGGGQAEAATTFSKGADVSWVPQMEAKGYSWLNSGGVKEDILTILKGYGMSAVRLRTWVNPSSDPANGHCSISETAAMAVRVKDAGMDVNIDYHFGDTWNSVGVQNPPAAWASMTYFEMLSAMYTYVYHTMNVIKANGVTPRWVQIGNEINSGICHPIGSVSNPAQMTGLLNAAHDMVKEVFPSTNVMIHLAQPQNCSSMTTFFDAFAGHGGTWDWNGFSSYGSAAYAAGIVANMAEISNAYSKPFMQVEFGGAVTKATSTEDALQAYLKALVANGGQGLLYWEPEVMTPFDTYDMGAWDSATYEPTAALNGFSAV</sequence>
<dbReference type="PANTHER" id="PTHR34983">
    <property type="entry name" value="ARABINOGALACTAN ENDO-BETA-1,4-GALACTANASE A"/>
    <property type="match status" value="1"/>
</dbReference>
<organism evidence="7 8">
    <name type="scientific">Actinospica acidithermotolerans</name>
    <dbReference type="NCBI Taxonomy" id="2828514"/>
    <lineage>
        <taxon>Bacteria</taxon>
        <taxon>Bacillati</taxon>
        <taxon>Actinomycetota</taxon>
        <taxon>Actinomycetes</taxon>
        <taxon>Catenulisporales</taxon>
        <taxon>Actinospicaceae</taxon>
        <taxon>Actinospica</taxon>
    </lineage>
</organism>
<comment type="similarity">
    <text evidence="2 6">Belongs to the glycosyl hydrolase 53 family.</text>
</comment>
<dbReference type="EMBL" id="JAGSOH010000087">
    <property type="protein sequence ID" value="MBR7829482.1"/>
    <property type="molecule type" value="Genomic_DNA"/>
</dbReference>
<dbReference type="Pfam" id="PF07745">
    <property type="entry name" value="Glyco_hydro_53"/>
    <property type="match status" value="1"/>
</dbReference>
<dbReference type="Proteomes" id="UP000676325">
    <property type="component" value="Unassembled WGS sequence"/>
</dbReference>
<keyword evidence="8" id="KW-1185">Reference proteome</keyword>
<reference evidence="7" key="1">
    <citation type="submission" date="2021-04" db="EMBL/GenBank/DDBJ databases">
        <title>Genome based classification of Actinospica acidithermotolerans sp. nov., an actinobacterium isolated from an Indonesian hot spring.</title>
        <authorList>
            <person name="Kusuma A.B."/>
            <person name="Putra K.E."/>
            <person name="Nafisah S."/>
            <person name="Loh J."/>
            <person name="Nouioui I."/>
            <person name="Goodfellow M."/>
        </authorList>
    </citation>
    <scope>NUCLEOTIDE SEQUENCE</scope>
    <source>
        <strain evidence="7">MGRD01-02</strain>
    </source>
</reference>
<keyword evidence="5 6" id="KW-0326">Glycosidase</keyword>
<dbReference type="RefSeq" id="WP_212520617.1">
    <property type="nucleotide sequence ID" value="NZ_JAGSOH010000087.1"/>
</dbReference>
<accession>A0A941IL01</accession>
<dbReference type="EC" id="3.2.1.89" evidence="3 6"/>
<evidence type="ECO:0000256" key="4">
    <source>
        <dbReference type="ARBA" id="ARBA00022801"/>
    </source>
</evidence>
<dbReference type="GO" id="GO:0015926">
    <property type="term" value="F:glucosidase activity"/>
    <property type="evidence" value="ECO:0007669"/>
    <property type="project" value="InterPro"/>
</dbReference>
<dbReference type="Gene3D" id="3.20.20.80">
    <property type="entry name" value="Glycosidases"/>
    <property type="match status" value="1"/>
</dbReference>
<keyword evidence="4 6" id="KW-0378">Hydrolase</keyword>
<evidence type="ECO:0000256" key="5">
    <source>
        <dbReference type="ARBA" id="ARBA00023295"/>
    </source>
</evidence>
<gene>
    <name evidence="7" type="ORF">KDK95_24465</name>
</gene>
<dbReference type="AlphaFoldDB" id="A0A941IL01"/>
<name>A0A941IL01_9ACTN</name>
<comment type="catalytic activity">
    <reaction evidence="1 6">
        <text>The enzyme specifically hydrolyzes (1-&gt;4)-beta-D-galactosidic linkages in type I arabinogalactans.</text>
        <dbReference type="EC" id="3.2.1.89"/>
    </reaction>
</comment>
<dbReference type="SUPFAM" id="SSF51445">
    <property type="entry name" value="(Trans)glycosidases"/>
    <property type="match status" value="1"/>
</dbReference>
<dbReference type="InterPro" id="IPR006311">
    <property type="entry name" value="TAT_signal"/>
</dbReference>
<evidence type="ECO:0000313" key="8">
    <source>
        <dbReference type="Proteomes" id="UP000676325"/>
    </source>
</evidence>
<dbReference type="GO" id="GO:0045490">
    <property type="term" value="P:pectin catabolic process"/>
    <property type="evidence" value="ECO:0007669"/>
    <property type="project" value="TreeGrafter"/>
</dbReference>
<dbReference type="InterPro" id="IPR017853">
    <property type="entry name" value="GH"/>
</dbReference>
<dbReference type="PROSITE" id="PS51318">
    <property type="entry name" value="TAT"/>
    <property type="match status" value="1"/>
</dbReference>
<evidence type="ECO:0000313" key="7">
    <source>
        <dbReference type="EMBL" id="MBR7829482.1"/>
    </source>
</evidence>
<dbReference type="PANTHER" id="PTHR34983:SF1">
    <property type="entry name" value="ARABINOGALACTAN ENDO-BETA-1,4-GALACTANASE A"/>
    <property type="match status" value="1"/>
</dbReference>